<evidence type="ECO:0000259" key="1">
    <source>
        <dbReference type="Pfam" id="PF12680"/>
    </source>
</evidence>
<dbReference type="EMBL" id="CP157948">
    <property type="protein sequence ID" value="XBS88975.1"/>
    <property type="molecule type" value="Genomic_DNA"/>
</dbReference>
<name>A0AAU7QHH3_9GAMM</name>
<feature type="domain" description="SnoaL-like" evidence="1">
    <location>
        <begin position="10"/>
        <end position="122"/>
    </location>
</feature>
<accession>A0AAU7QHH3</accession>
<organism evidence="2">
    <name type="scientific">Rhodanobacter sp. IGA1.0</name>
    <dbReference type="NCBI Taxonomy" id="3158582"/>
    <lineage>
        <taxon>Bacteria</taxon>
        <taxon>Pseudomonadati</taxon>
        <taxon>Pseudomonadota</taxon>
        <taxon>Gammaproteobacteria</taxon>
        <taxon>Lysobacterales</taxon>
        <taxon>Rhodanobacteraceae</taxon>
        <taxon>Rhodanobacter</taxon>
    </lineage>
</organism>
<proteinExistence type="predicted"/>
<dbReference type="SUPFAM" id="SSF54427">
    <property type="entry name" value="NTF2-like"/>
    <property type="match status" value="1"/>
</dbReference>
<dbReference type="Pfam" id="PF12680">
    <property type="entry name" value="SnoaL_2"/>
    <property type="match status" value="1"/>
</dbReference>
<dbReference type="InterPro" id="IPR032710">
    <property type="entry name" value="NTF2-like_dom_sf"/>
</dbReference>
<protein>
    <submittedName>
        <fullName evidence="2">Nuclear transport factor 2 family protein</fullName>
    </submittedName>
</protein>
<evidence type="ECO:0000313" key="2">
    <source>
        <dbReference type="EMBL" id="XBS88975.1"/>
    </source>
</evidence>
<dbReference type="AlphaFoldDB" id="A0AAU7QHH3"/>
<dbReference type="InterPro" id="IPR037401">
    <property type="entry name" value="SnoaL-like"/>
</dbReference>
<gene>
    <name evidence="2" type="ORF">ABNK63_11240</name>
</gene>
<sequence>MVNAEKRELIQRYVDAYNRFDVDGMLAMLTPDVLFENMADGQLNVATQGTTEFRQLAEQGAALFAERRQTITAWEFRPASVLVTIAWRGVFAADVPDGPRAGAELTLQGESEFEFAGGRISRIVDRS</sequence>
<dbReference type="RefSeq" id="WP_350015668.1">
    <property type="nucleotide sequence ID" value="NZ_CP157948.1"/>
</dbReference>
<dbReference type="Gene3D" id="3.10.450.50">
    <property type="match status" value="1"/>
</dbReference>
<reference evidence="2" key="1">
    <citation type="submission" date="2024-06" db="EMBL/GenBank/DDBJ databases">
        <authorList>
            <person name="Sun Y."/>
        </authorList>
    </citation>
    <scope>NUCLEOTIDE SEQUENCE</scope>
    <source>
        <strain evidence="2">IGA1.0</strain>
    </source>
</reference>